<reference evidence="1 2" key="1">
    <citation type="submission" date="2019-03" db="EMBL/GenBank/DDBJ databases">
        <title>Genomic Encyclopedia of Type Strains, Phase IV (KMG-IV): sequencing the most valuable type-strain genomes for metagenomic binning, comparative biology and taxonomic classification.</title>
        <authorList>
            <person name="Goeker M."/>
        </authorList>
    </citation>
    <scope>NUCLEOTIDE SEQUENCE [LARGE SCALE GENOMIC DNA]</scope>
    <source>
        <strain evidence="1 2">DSM 29487</strain>
    </source>
</reference>
<proteinExistence type="predicted"/>
<sequence length="75" mass="8499">MINTLTYQEPQQQSKQDKILRGFFKVKAHFADIINAMLFEGKDVVNVNINFTKNVSLSFTSFGCFAHLPLSLISC</sequence>
<evidence type="ECO:0000313" key="1">
    <source>
        <dbReference type="EMBL" id="TCV93141.1"/>
    </source>
</evidence>
<comment type="caution">
    <text evidence="1">The sequence shown here is derived from an EMBL/GenBank/DDBJ whole genome shotgun (WGS) entry which is preliminary data.</text>
</comment>
<dbReference type="Proteomes" id="UP000295515">
    <property type="component" value="Unassembled WGS sequence"/>
</dbReference>
<feature type="non-terminal residue" evidence="1">
    <location>
        <position position="75"/>
    </location>
</feature>
<name>A0A4R3YLN9_9FIRM</name>
<protein>
    <submittedName>
        <fullName evidence="1">Uncharacterized protein</fullName>
    </submittedName>
</protein>
<keyword evidence="2" id="KW-1185">Reference proteome</keyword>
<dbReference type="AlphaFoldDB" id="A0A4R3YLN9"/>
<evidence type="ECO:0000313" key="2">
    <source>
        <dbReference type="Proteomes" id="UP000295515"/>
    </source>
</evidence>
<gene>
    <name evidence="1" type="ORF">EDD60_12462</name>
</gene>
<accession>A0A4R3YLN9</accession>
<dbReference type="EMBL" id="SMCQ01000024">
    <property type="protein sequence ID" value="TCV93141.1"/>
    <property type="molecule type" value="Genomic_DNA"/>
</dbReference>
<organism evidence="1 2">
    <name type="scientific">Longibaculum muris</name>
    <dbReference type="NCBI Taxonomy" id="1796628"/>
    <lineage>
        <taxon>Bacteria</taxon>
        <taxon>Bacillati</taxon>
        <taxon>Bacillota</taxon>
        <taxon>Erysipelotrichia</taxon>
        <taxon>Erysipelotrichales</taxon>
        <taxon>Coprobacillaceae</taxon>
        <taxon>Longibaculum</taxon>
    </lineage>
</organism>